<comment type="subcellular location">
    <subcellularLocation>
        <location evidence="1">Cell membrane</location>
        <topology evidence="1">Multi-pass membrane protein</topology>
    </subcellularLocation>
</comment>
<dbReference type="InterPro" id="IPR007140">
    <property type="entry name" value="DUF350"/>
</dbReference>
<name>A0A5R9IPR4_9GAMM</name>
<feature type="transmembrane region" description="Helical" evidence="7">
    <location>
        <begin position="208"/>
        <end position="226"/>
    </location>
</feature>
<reference evidence="8 9" key="1">
    <citation type="submission" date="2019-05" db="EMBL/GenBank/DDBJ databases">
        <title>Genome sequences of Thalassotalea litorea 1K03283.</title>
        <authorList>
            <person name="Zhang D."/>
        </authorList>
    </citation>
    <scope>NUCLEOTIDE SEQUENCE [LARGE SCALE GENOMIC DNA]</scope>
    <source>
        <strain evidence="8 9">MCCC 1K03283</strain>
    </source>
</reference>
<sequence length="300" mass="32771">MEKIFALGDINSQELLILAAEIFIAILLLALMRYLYGLSMGVSTKEQLAKVDNFAFGISMAGSIGGLGIVLTGAITPNLNGGVGRELVNMFSYGLLGLLLLYIGRFVHDRWALHLVDKRQQIAKKNITMGIIDASSVIASAIIIREMLLWVDGLNAFAIIAMISAFAVAQTLLTIVTRIRERHYAKHNQLDSLQEALVDGQIALSLRYSGQVISTALAVTAASYFLDYHPDTIVENLIGWLVFGFLMTLVMWVLTSIAKRIILRGIDLETEVDHQHNIGVASIEMAISIGIALMLTTLLA</sequence>
<dbReference type="RefSeq" id="WP_138318554.1">
    <property type="nucleotide sequence ID" value="NZ_VCBC01000003.1"/>
</dbReference>
<gene>
    <name evidence="8" type="ORF">FE810_03030</name>
</gene>
<feature type="transmembrane region" description="Helical" evidence="7">
    <location>
        <begin position="278"/>
        <end position="299"/>
    </location>
</feature>
<feature type="transmembrane region" description="Helical" evidence="7">
    <location>
        <begin position="54"/>
        <end position="75"/>
    </location>
</feature>
<evidence type="ECO:0000256" key="7">
    <source>
        <dbReference type="SAM" id="Phobius"/>
    </source>
</evidence>
<evidence type="ECO:0000256" key="6">
    <source>
        <dbReference type="ARBA" id="ARBA00023136"/>
    </source>
</evidence>
<evidence type="ECO:0000256" key="2">
    <source>
        <dbReference type="ARBA" id="ARBA00005779"/>
    </source>
</evidence>
<evidence type="ECO:0000256" key="5">
    <source>
        <dbReference type="ARBA" id="ARBA00022989"/>
    </source>
</evidence>
<dbReference type="Proteomes" id="UP000307790">
    <property type="component" value="Unassembled WGS sequence"/>
</dbReference>
<organism evidence="8 9">
    <name type="scientific">Thalassotalea litorea</name>
    <dbReference type="NCBI Taxonomy" id="2020715"/>
    <lineage>
        <taxon>Bacteria</taxon>
        <taxon>Pseudomonadati</taxon>
        <taxon>Pseudomonadota</taxon>
        <taxon>Gammaproteobacteria</taxon>
        <taxon>Alteromonadales</taxon>
        <taxon>Colwelliaceae</taxon>
        <taxon>Thalassotalea</taxon>
    </lineage>
</organism>
<feature type="transmembrane region" description="Helical" evidence="7">
    <location>
        <begin position="15"/>
        <end position="34"/>
    </location>
</feature>
<dbReference type="EMBL" id="VCBC01000003">
    <property type="protein sequence ID" value="TLU67272.1"/>
    <property type="molecule type" value="Genomic_DNA"/>
</dbReference>
<feature type="transmembrane region" description="Helical" evidence="7">
    <location>
        <begin position="127"/>
        <end position="144"/>
    </location>
</feature>
<keyword evidence="9" id="KW-1185">Reference proteome</keyword>
<evidence type="ECO:0000313" key="9">
    <source>
        <dbReference type="Proteomes" id="UP000307790"/>
    </source>
</evidence>
<comment type="caution">
    <text evidence="8">The sequence shown here is derived from an EMBL/GenBank/DDBJ whole genome shotgun (WGS) entry which is preliminary data.</text>
</comment>
<evidence type="ECO:0000256" key="3">
    <source>
        <dbReference type="ARBA" id="ARBA00022475"/>
    </source>
</evidence>
<protein>
    <submittedName>
        <fullName evidence="8">DUF350 domain-containing protein</fullName>
    </submittedName>
</protein>
<dbReference type="AlphaFoldDB" id="A0A5R9IPR4"/>
<dbReference type="PANTHER" id="PTHR40043:SF1">
    <property type="entry name" value="UPF0719 INNER MEMBRANE PROTEIN YJFL"/>
    <property type="match status" value="1"/>
</dbReference>
<keyword evidence="3" id="KW-1003">Cell membrane</keyword>
<feature type="transmembrane region" description="Helical" evidence="7">
    <location>
        <begin position="156"/>
        <end position="176"/>
    </location>
</feature>
<dbReference type="Pfam" id="PF03994">
    <property type="entry name" value="DUF350"/>
    <property type="match status" value="2"/>
</dbReference>
<dbReference type="OrthoDB" id="6397734at2"/>
<evidence type="ECO:0000313" key="8">
    <source>
        <dbReference type="EMBL" id="TLU67272.1"/>
    </source>
</evidence>
<dbReference type="GO" id="GO:0005886">
    <property type="term" value="C:plasma membrane"/>
    <property type="evidence" value="ECO:0007669"/>
    <property type="project" value="UniProtKB-SubCell"/>
</dbReference>
<feature type="transmembrane region" description="Helical" evidence="7">
    <location>
        <begin position="238"/>
        <end position="257"/>
    </location>
</feature>
<comment type="similarity">
    <text evidence="2">Belongs to the UPF0719 family.</text>
</comment>
<proteinExistence type="inferred from homology"/>
<accession>A0A5R9IPR4</accession>
<evidence type="ECO:0000256" key="4">
    <source>
        <dbReference type="ARBA" id="ARBA00022692"/>
    </source>
</evidence>
<evidence type="ECO:0000256" key="1">
    <source>
        <dbReference type="ARBA" id="ARBA00004651"/>
    </source>
</evidence>
<keyword evidence="5 7" id="KW-1133">Transmembrane helix</keyword>
<keyword evidence="4 7" id="KW-0812">Transmembrane</keyword>
<feature type="transmembrane region" description="Helical" evidence="7">
    <location>
        <begin position="87"/>
        <end position="107"/>
    </location>
</feature>
<dbReference type="PANTHER" id="PTHR40043">
    <property type="entry name" value="UPF0719 INNER MEMBRANE PROTEIN YJFL"/>
    <property type="match status" value="1"/>
</dbReference>
<keyword evidence="6 7" id="KW-0472">Membrane</keyword>